<feature type="region of interest" description="Disordered" evidence="1">
    <location>
        <begin position="447"/>
        <end position="469"/>
    </location>
</feature>
<feature type="non-terminal residue" evidence="3">
    <location>
        <position position="1106"/>
    </location>
</feature>
<dbReference type="EMBL" id="UOGL01000472">
    <property type="protein sequence ID" value="VAX40664.1"/>
    <property type="molecule type" value="Genomic_DNA"/>
</dbReference>
<sequence length="1106" mass="120295">MTYERRVLHYSPGPTDFQSLISDRAIAGCSFELNRMGGCGSGELKLNDEFADRSNIKVGDWIAFEYSAGDRWYMGRVEHRSATVPSGVSFQLEGMGVELGELFVGGFNPSGDLGLPPHRYAITDLFPNDPDYAVESLDVISEPRELVILLMQQYVVSKSDIILDTALVDSLTNPSSVTSMKFRGEESIKSIIKDLAMRAGHASWGVQSDGKFFYLQKPTTVAATWRIGRDIISLEETCERNQLYNRITLTGGYVYDEKINSSDDTRGFYRWRGNYTQPESRAQFGERRIRMSIPWIRTAKDSREFAREFFRVYAEPTKRYSLEIGDQSTLLIPWDSQIKIEDENGQEIVTSVVESVRVQFDHAPRFQIQIGPDDPQVHWPEPTVDERWELPKNSDANQISYGGNEISLTYFGTEGSLNPPLSSSSYNSSSSYASSAWLDDSFSFSSSSSSDDNSSSSPDDNSSSSSSPPPCNIAKDLFVSANGIALPIHAMDKGTGWTEEVGTWKIQGNKAEPGVTLSSAIALTSTTQSNVKVSANITMGASQSDLASAGIVLRAVDASNYYYIELQRGTRYVGIQKVVDGTSTILESNLSDINTPVMNAGKTYLVEVRCDDDVIMVDVDGVEQFTINDSTFNTATKHGLGVWTNDATSHKFDNFCIEDYVDTRQPSVTLANFSGASSTNGPYDVDVEFSKKVTGFTLSDISVINGTASALIGSGKYYLYTVTTTGPRNVTTFLAANIASDTNGNMNTASNLLLTTYNTEEACSIAKDGFLDFFNVRLAAHTMNTGTGWTEVSGTWKIDNDRAKINMYSPTPALVLTSTNVFNVRVGANVIIGSSSQTEPGTAGVGIAFRAIDSLNYFYAQIREGVGLLEINKINNGTETQVASTYIGPVNKKDAFFLEVRCDGDVIIVDVDGVEKLIYEDSSYSTATKHGLRAQKPNSINHYFDNFCIGNYIDMVQPTVTLTTTNDPVNGAYTVTATFSKNVTSLALSDISVTNGTASALAGSARIYTYTVTPTAEGTVTTSIEANVAIDSNSNTNTASNSLTTTVDTLQPTVTLTTPADPVTGMFVVTAQFSETVTGITSSDFVVANATTANFVAVDSDTYTIE</sequence>
<dbReference type="Pfam" id="PF19078">
    <property type="entry name" value="Big_12"/>
    <property type="match status" value="2"/>
</dbReference>
<evidence type="ECO:0000256" key="1">
    <source>
        <dbReference type="SAM" id="MobiDB-lite"/>
    </source>
</evidence>
<feature type="domain" description="Bacterial Ig-like" evidence="2">
    <location>
        <begin position="662"/>
        <end position="751"/>
    </location>
</feature>
<evidence type="ECO:0000313" key="3">
    <source>
        <dbReference type="EMBL" id="VAX40664.1"/>
    </source>
</evidence>
<name>A0A3B1DWK7_9ZZZZ</name>
<dbReference type="InterPro" id="IPR044048">
    <property type="entry name" value="Big_12"/>
</dbReference>
<feature type="region of interest" description="Disordered" evidence="1">
    <location>
        <begin position="369"/>
        <end position="396"/>
    </location>
</feature>
<feature type="compositionally biased region" description="Low complexity" evidence="1">
    <location>
        <begin position="447"/>
        <end position="466"/>
    </location>
</feature>
<feature type="domain" description="Bacterial Ig-like" evidence="2">
    <location>
        <begin position="954"/>
        <end position="1046"/>
    </location>
</feature>
<reference evidence="3" key="1">
    <citation type="submission" date="2018-06" db="EMBL/GenBank/DDBJ databases">
        <authorList>
            <person name="Zhirakovskaya E."/>
        </authorList>
    </citation>
    <scope>NUCLEOTIDE SEQUENCE</scope>
</reference>
<dbReference type="Gene3D" id="2.60.120.560">
    <property type="entry name" value="Exo-inulinase, domain 1"/>
    <property type="match status" value="2"/>
</dbReference>
<dbReference type="PANTHER" id="PTHR34677:SF3">
    <property type="entry name" value="BACTERIAL IG-LIKE DOMAIN-CONTAINING PROTEIN"/>
    <property type="match status" value="1"/>
</dbReference>
<dbReference type="AlphaFoldDB" id="A0A3B1DWK7"/>
<organism evidence="3">
    <name type="scientific">hydrothermal vent metagenome</name>
    <dbReference type="NCBI Taxonomy" id="652676"/>
    <lineage>
        <taxon>unclassified sequences</taxon>
        <taxon>metagenomes</taxon>
        <taxon>ecological metagenomes</taxon>
    </lineage>
</organism>
<proteinExistence type="predicted"/>
<gene>
    <name evidence="3" type="ORF">MNBD_PLANCTO02-2908</name>
</gene>
<evidence type="ECO:0000259" key="2">
    <source>
        <dbReference type="Pfam" id="PF19078"/>
    </source>
</evidence>
<dbReference type="PANTHER" id="PTHR34677">
    <property type="match status" value="1"/>
</dbReference>
<protein>
    <recommendedName>
        <fullName evidence="2">Bacterial Ig-like domain-containing protein</fullName>
    </recommendedName>
</protein>
<accession>A0A3B1DWK7</accession>